<dbReference type="PANTHER" id="PTHR33144:SF50">
    <property type="entry name" value="OS03G0714750 PROTEIN"/>
    <property type="match status" value="1"/>
</dbReference>
<sequence>MGRRKRLCITSTEINELIEDHGATETEDVQSNCEEFQSINQQSNQQSSECEIGANEQGAPKKVRGYTQKSETWKMNSTQRIVVTFNNFGKPVGDEGNELVQYLGTLVRMADHVSIEYSDWRKVPIQKKEDMYSLVKSKFIFHPVETSEIKKWIFHSMGKKWRTWKGSLKTRAYDPSLSIDEIVTQQTKKDNRVNPTQFKELVTRWFTSEFQSTCAVKRMSREKMHEPHVTGTKSFARLAHEMASLKAIASDSISTPRDSSDITNDDYSKVKGPEKRGYVRLVGRMPAAKKNGDSSSDSQTVHQLKSVVNVMANIIQEHIPNANLSAVLRNMNIEVPGISSVPNNSISVNQISPVTTSIIGKKEFTQGSHYFHEDFERDLRA</sequence>
<accession>A0AA35Y7A1</accession>
<dbReference type="PANTHER" id="PTHR33144">
    <property type="entry name" value="OS10G0409366 PROTEIN-RELATED"/>
    <property type="match status" value="1"/>
</dbReference>
<dbReference type="Proteomes" id="UP001177003">
    <property type="component" value="Chromosome 1"/>
</dbReference>
<gene>
    <name evidence="2" type="ORF">LSALG_LOCUS10298</name>
</gene>
<evidence type="ECO:0008006" key="4">
    <source>
        <dbReference type="Google" id="ProtNLM"/>
    </source>
</evidence>
<protein>
    <recommendedName>
        <fullName evidence="4">Transposase, Ptta/En/Spm, plant</fullName>
    </recommendedName>
</protein>
<dbReference type="Pfam" id="PF03004">
    <property type="entry name" value="Transposase_24"/>
    <property type="match status" value="1"/>
</dbReference>
<feature type="region of interest" description="Disordered" evidence="1">
    <location>
        <begin position="43"/>
        <end position="67"/>
    </location>
</feature>
<keyword evidence="3" id="KW-1185">Reference proteome</keyword>
<reference evidence="2" key="1">
    <citation type="submission" date="2023-04" db="EMBL/GenBank/DDBJ databases">
        <authorList>
            <person name="Vijverberg K."/>
            <person name="Xiong W."/>
            <person name="Schranz E."/>
        </authorList>
    </citation>
    <scope>NUCLEOTIDE SEQUENCE</scope>
</reference>
<name>A0AA35Y7A1_LACSI</name>
<dbReference type="AlphaFoldDB" id="A0AA35Y7A1"/>
<proteinExistence type="predicted"/>
<dbReference type="EMBL" id="OX465077">
    <property type="protein sequence ID" value="CAI9269954.1"/>
    <property type="molecule type" value="Genomic_DNA"/>
</dbReference>
<organism evidence="2 3">
    <name type="scientific">Lactuca saligna</name>
    <name type="common">Willowleaf lettuce</name>
    <dbReference type="NCBI Taxonomy" id="75948"/>
    <lineage>
        <taxon>Eukaryota</taxon>
        <taxon>Viridiplantae</taxon>
        <taxon>Streptophyta</taxon>
        <taxon>Embryophyta</taxon>
        <taxon>Tracheophyta</taxon>
        <taxon>Spermatophyta</taxon>
        <taxon>Magnoliopsida</taxon>
        <taxon>eudicotyledons</taxon>
        <taxon>Gunneridae</taxon>
        <taxon>Pentapetalae</taxon>
        <taxon>asterids</taxon>
        <taxon>campanulids</taxon>
        <taxon>Asterales</taxon>
        <taxon>Asteraceae</taxon>
        <taxon>Cichorioideae</taxon>
        <taxon>Cichorieae</taxon>
        <taxon>Lactucinae</taxon>
        <taxon>Lactuca</taxon>
    </lineage>
</organism>
<evidence type="ECO:0000313" key="3">
    <source>
        <dbReference type="Proteomes" id="UP001177003"/>
    </source>
</evidence>
<feature type="region of interest" description="Disordered" evidence="1">
    <location>
        <begin position="250"/>
        <end position="269"/>
    </location>
</feature>
<evidence type="ECO:0000256" key="1">
    <source>
        <dbReference type="SAM" id="MobiDB-lite"/>
    </source>
</evidence>
<evidence type="ECO:0000313" key="2">
    <source>
        <dbReference type="EMBL" id="CAI9269954.1"/>
    </source>
</evidence>
<dbReference type="InterPro" id="IPR004252">
    <property type="entry name" value="Probable_transposase_24"/>
</dbReference>